<keyword evidence="4" id="KW-1003">Cell membrane</keyword>
<evidence type="ECO:0000256" key="11">
    <source>
        <dbReference type="ARBA" id="ARBA00023170"/>
    </source>
</evidence>
<dbReference type="PANTHER" id="PTHR24232">
    <property type="entry name" value="G-PROTEIN COUPLED RECEPTOR"/>
    <property type="match status" value="1"/>
</dbReference>
<dbReference type="GO" id="GO:0005886">
    <property type="term" value="C:plasma membrane"/>
    <property type="evidence" value="ECO:0007669"/>
    <property type="project" value="UniProtKB-SubCell"/>
</dbReference>
<dbReference type="InterPro" id="IPR000276">
    <property type="entry name" value="GPCR_Rhodpsn"/>
</dbReference>
<dbReference type="SUPFAM" id="SSF46561">
    <property type="entry name" value="Ribosomal protein L29 (L29p)"/>
    <property type="match status" value="1"/>
</dbReference>
<evidence type="ECO:0000256" key="7">
    <source>
        <dbReference type="ARBA" id="ARBA00022989"/>
    </source>
</evidence>
<evidence type="ECO:0000259" key="19">
    <source>
        <dbReference type="PROSITE" id="PS50262"/>
    </source>
</evidence>
<evidence type="ECO:0000256" key="13">
    <source>
        <dbReference type="ARBA" id="ARBA00023224"/>
    </source>
</evidence>
<evidence type="ECO:0000256" key="12">
    <source>
        <dbReference type="ARBA" id="ARBA00023180"/>
    </source>
</evidence>
<keyword evidence="8" id="KW-0297">G-protein coupled receptor</keyword>
<keyword evidence="9 18" id="KW-0472">Membrane</keyword>
<organism evidence="20 21">
    <name type="scientific">Electrophorus voltai</name>
    <dbReference type="NCBI Taxonomy" id="2609070"/>
    <lineage>
        <taxon>Eukaryota</taxon>
        <taxon>Metazoa</taxon>
        <taxon>Chordata</taxon>
        <taxon>Craniata</taxon>
        <taxon>Vertebrata</taxon>
        <taxon>Euteleostomi</taxon>
        <taxon>Actinopterygii</taxon>
        <taxon>Neopterygii</taxon>
        <taxon>Teleostei</taxon>
        <taxon>Ostariophysi</taxon>
        <taxon>Gymnotiformes</taxon>
        <taxon>Gymnotoidei</taxon>
        <taxon>Gymnotidae</taxon>
        <taxon>Electrophorus</taxon>
    </lineage>
</organism>
<feature type="transmembrane region" description="Helical" evidence="18">
    <location>
        <begin position="504"/>
        <end position="521"/>
    </location>
</feature>
<evidence type="ECO:0000256" key="5">
    <source>
        <dbReference type="ARBA" id="ARBA00022692"/>
    </source>
</evidence>
<comment type="similarity">
    <text evidence="2">Belongs to the universal ribosomal protein uL29 family.</text>
</comment>
<dbReference type="Gene3D" id="1.10.287.310">
    <property type="match status" value="1"/>
</dbReference>
<evidence type="ECO:0000256" key="16">
    <source>
        <dbReference type="ARBA" id="ARBA00035334"/>
    </source>
</evidence>
<comment type="subunit">
    <text evidence="3">Component of the large ribosomal subunit.</text>
</comment>
<feature type="transmembrane region" description="Helical" evidence="18">
    <location>
        <begin position="593"/>
        <end position="619"/>
    </location>
</feature>
<dbReference type="GO" id="GO:0005840">
    <property type="term" value="C:ribosome"/>
    <property type="evidence" value="ECO:0007669"/>
    <property type="project" value="UniProtKB-KW"/>
</dbReference>
<dbReference type="Gene3D" id="1.20.1070.10">
    <property type="entry name" value="Rhodopsin 7-helix transmembrane proteins"/>
    <property type="match status" value="1"/>
</dbReference>
<accession>A0AAD8ZQ96</accession>
<dbReference type="SUPFAM" id="SSF81321">
    <property type="entry name" value="Family A G protein-coupled receptor-like"/>
    <property type="match status" value="1"/>
</dbReference>
<evidence type="ECO:0000256" key="4">
    <source>
        <dbReference type="ARBA" id="ARBA00022475"/>
    </source>
</evidence>
<evidence type="ECO:0000256" key="9">
    <source>
        <dbReference type="ARBA" id="ARBA00023136"/>
    </source>
</evidence>
<sequence length="678" mass="75582">MQICFATREGDWRAVPDAPERVKPNAHRTGYCYGADVKSLERQEQTFAKIKARDLRGKKKEELLKQLDDLKVELSQLRVAKVTGGAASKLSKIRVVRKSIARVLTVINQTQKENLRKFYKGKKYKPLDLRPKKTRAIRRQLTKHEQGLMTKKMQRKSRLYSNRKFAYFMGLTVMHKYSRINILHEGEILAIIAVQEEPFSCFFATSLTFRSPASDSRPPSLRCFCLLRCPVLVLLLVLSVAVPVSVPVLVPTSPSVSVPVPVRSGPFVPGFCNPRPASWHFSCPQYPRTLRVGSMTLDYPDDYDSGFSRNKSHASPYCSALQSSAKNKVNSTGHVNPRTFRGHTIPVQLPLPPNSTETLLHSSSSPAARPALLLIGNDTVTYLRGTFSTRAIPGIYILAIAVGLPANIAILLLVGAKVRTVSSAILYCSLAVSDLLLLLSLILKTHYHLAGNDWAFGETACRLTTACFYGNLYCSAHTLACISAKRYLAVAHPFFYKSLPKRSCTAWASLAVWVVFSAAMVPELLVHQTYDVPQLGITTCHDVLPSDQSSYNLLVYYNLGLTLLGFLFPLLVNVACYTSIVWQLNRSHHDWGLYIRASSLVLLIFIFCFGPSSCLHFLHYVLLYSSGNESFFAYFSMAVCLCCLHGCLDPFLFVVMSRTAGSKLYFMTRKGKTLSISA</sequence>
<feature type="transmembrane region" description="Helical" evidence="18">
    <location>
        <begin position="424"/>
        <end position="443"/>
    </location>
</feature>
<keyword evidence="21" id="KW-1185">Reference proteome</keyword>
<dbReference type="InterPro" id="IPR036049">
    <property type="entry name" value="Ribosomal_uL29_sf"/>
</dbReference>
<dbReference type="NCBIfam" id="TIGR00012">
    <property type="entry name" value="L29"/>
    <property type="match status" value="1"/>
</dbReference>
<keyword evidence="10 17" id="KW-1015">Disulfide bond</keyword>
<feature type="transmembrane region" description="Helical" evidence="18">
    <location>
        <begin position="394"/>
        <end position="418"/>
    </location>
</feature>
<dbReference type="Proteomes" id="UP001239994">
    <property type="component" value="Unassembled WGS sequence"/>
</dbReference>
<keyword evidence="12" id="KW-0325">Glycoprotein</keyword>
<reference evidence="20" key="1">
    <citation type="submission" date="2023-03" db="EMBL/GenBank/DDBJ databases">
        <title>Electrophorus voltai genome.</title>
        <authorList>
            <person name="Bian C."/>
        </authorList>
    </citation>
    <scope>NUCLEOTIDE SEQUENCE</scope>
    <source>
        <strain evidence="20">CB-2022</strain>
        <tissue evidence="20">Muscle</tissue>
    </source>
</reference>
<evidence type="ECO:0000313" key="21">
    <source>
        <dbReference type="Proteomes" id="UP001239994"/>
    </source>
</evidence>
<keyword evidence="14" id="KW-0687">Ribonucleoprotein</keyword>
<evidence type="ECO:0000256" key="14">
    <source>
        <dbReference type="ARBA" id="ARBA00023274"/>
    </source>
</evidence>
<name>A0AAD8ZQ96_9TELE</name>
<evidence type="ECO:0000256" key="6">
    <source>
        <dbReference type="ARBA" id="ARBA00022980"/>
    </source>
</evidence>
<dbReference type="PANTHER" id="PTHR24232:SF0">
    <property type="entry name" value="PROTEINASE-ACTIVATED RECEPTOR 3"/>
    <property type="match status" value="1"/>
</dbReference>
<dbReference type="GO" id="GO:0015057">
    <property type="term" value="F:thrombin-activated receptor activity"/>
    <property type="evidence" value="ECO:0007669"/>
    <property type="project" value="InterPro"/>
</dbReference>
<dbReference type="GO" id="GO:0007200">
    <property type="term" value="P:phospholipase C-activating G protein-coupled receptor signaling pathway"/>
    <property type="evidence" value="ECO:0007669"/>
    <property type="project" value="TreeGrafter"/>
</dbReference>
<evidence type="ECO:0000256" key="2">
    <source>
        <dbReference type="ARBA" id="ARBA00009254"/>
    </source>
</evidence>
<dbReference type="Gene3D" id="6.10.250.3450">
    <property type="match status" value="1"/>
</dbReference>
<dbReference type="PRINTS" id="PR01428">
    <property type="entry name" value="PROTEASEAR"/>
</dbReference>
<feature type="domain" description="G-protein coupled receptors family 1 profile" evidence="19">
    <location>
        <begin position="406"/>
        <end position="653"/>
    </location>
</feature>
<evidence type="ECO:0000256" key="15">
    <source>
        <dbReference type="ARBA" id="ARBA00035204"/>
    </source>
</evidence>
<dbReference type="PRINTS" id="PR01429">
    <property type="entry name" value="PROTEASEAR3"/>
</dbReference>
<dbReference type="FunFam" id="1.20.1070.10:FF:000040">
    <property type="entry name" value="Coagulation factor 2 (thrombin) receptor"/>
    <property type="match status" value="1"/>
</dbReference>
<protein>
    <recommendedName>
        <fullName evidence="15">Large ribosomal subunit protein uL29</fullName>
    </recommendedName>
    <alternativeName>
        <fullName evidence="16">60S ribosomal protein L35</fullName>
    </alternativeName>
</protein>
<comment type="caution">
    <text evidence="20">The sequence shown here is derived from an EMBL/GenBank/DDBJ whole genome shotgun (WGS) entry which is preliminary data.</text>
</comment>
<dbReference type="InterPro" id="IPR018254">
    <property type="entry name" value="Ribosomal_uL29_CS"/>
</dbReference>
<dbReference type="InterPro" id="IPR003912">
    <property type="entry name" value="Protea_act_rcpt"/>
</dbReference>
<feature type="disulfide bond" evidence="17">
    <location>
        <begin position="461"/>
        <end position="540"/>
    </location>
</feature>
<keyword evidence="11" id="KW-0675">Receptor</keyword>
<dbReference type="GO" id="GO:0035025">
    <property type="term" value="P:positive regulation of Rho protein signal transduction"/>
    <property type="evidence" value="ECO:0007669"/>
    <property type="project" value="TreeGrafter"/>
</dbReference>
<evidence type="ECO:0000256" key="8">
    <source>
        <dbReference type="ARBA" id="ARBA00023040"/>
    </source>
</evidence>
<dbReference type="GO" id="GO:0007596">
    <property type="term" value="P:blood coagulation"/>
    <property type="evidence" value="ECO:0007669"/>
    <property type="project" value="InterPro"/>
</dbReference>
<proteinExistence type="inferred from homology"/>
<dbReference type="GO" id="GO:0003735">
    <property type="term" value="F:structural constituent of ribosome"/>
    <property type="evidence" value="ECO:0007669"/>
    <property type="project" value="InterPro"/>
</dbReference>
<dbReference type="InterPro" id="IPR017452">
    <property type="entry name" value="GPCR_Rhodpsn_7TM"/>
</dbReference>
<keyword evidence="5 18" id="KW-0812">Transmembrane</keyword>
<gene>
    <name evidence="20" type="ORF">P4O66_004086</name>
</gene>
<evidence type="ECO:0000256" key="10">
    <source>
        <dbReference type="ARBA" id="ARBA00023157"/>
    </source>
</evidence>
<dbReference type="CDD" id="cd00427">
    <property type="entry name" value="Ribosomal_L29_HIP"/>
    <property type="match status" value="1"/>
</dbReference>
<dbReference type="InterPro" id="IPR001854">
    <property type="entry name" value="Ribosomal_uL29"/>
</dbReference>
<feature type="transmembrane region" description="Helical" evidence="18">
    <location>
        <begin position="631"/>
        <end position="655"/>
    </location>
</feature>
<comment type="subcellular location">
    <subcellularLocation>
        <location evidence="1">Cell membrane</location>
        <topology evidence="1">Multi-pass membrane protein</topology>
    </subcellularLocation>
</comment>
<dbReference type="GO" id="GO:1990904">
    <property type="term" value="C:ribonucleoprotein complex"/>
    <property type="evidence" value="ECO:0007669"/>
    <property type="project" value="UniProtKB-KW"/>
</dbReference>
<dbReference type="FunFam" id="6.10.250.3450:FF:000001">
    <property type="entry name" value="60S ribosomal protein L35"/>
    <property type="match status" value="1"/>
</dbReference>
<keyword evidence="6" id="KW-0689">Ribosomal protein</keyword>
<feature type="transmembrane region" description="Helical" evidence="18">
    <location>
        <begin position="555"/>
        <end position="581"/>
    </location>
</feature>
<evidence type="ECO:0000256" key="1">
    <source>
        <dbReference type="ARBA" id="ARBA00004651"/>
    </source>
</evidence>
<keyword evidence="13" id="KW-0807">Transducer</keyword>
<dbReference type="AlphaFoldDB" id="A0AAD8ZQ96"/>
<evidence type="ECO:0000313" key="20">
    <source>
        <dbReference type="EMBL" id="KAK1803301.1"/>
    </source>
</evidence>
<dbReference type="GO" id="GO:0006412">
    <property type="term" value="P:translation"/>
    <property type="evidence" value="ECO:0007669"/>
    <property type="project" value="InterPro"/>
</dbReference>
<dbReference type="PROSITE" id="PS00579">
    <property type="entry name" value="RIBOSOMAL_L29"/>
    <property type="match status" value="1"/>
</dbReference>
<dbReference type="HAMAP" id="MF_00374">
    <property type="entry name" value="Ribosomal_uL29"/>
    <property type="match status" value="1"/>
</dbReference>
<keyword evidence="7 18" id="KW-1133">Transmembrane helix</keyword>
<dbReference type="PRINTS" id="PR00237">
    <property type="entry name" value="GPCRRHODOPSN"/>
</dbReference>
<evidence type="ECO:0000256" key="3">
    <source>
        <dbReference type="ARBA" id="ARBA00011133"/>
    </source>
</evidence>
<dbReference type="EMBL" id="JAROKS010000005">
    <property type="protein sequence ID" value="KAK1803301.1"/>
    <property type="molecule type" value="Genomic_DNA"/>
</dbReference>
<dbReference type="InterPro" id="IPR003943">
    <property type="entry name" value="Prot_act_rcpt_3"/>
</dbReference>
<evidence type="ECO:0000256" key="17">
    <source>
        <dbReference type="PIRSR" id="PIRSR603912-52"/>
    </source>
</evidence>
<dbReference type="Pfam" id="PF00831">
    <property type="entry name" value="Ribosomal_L29"/>
    <property type="match status" value="1"/>
</dbReference>
<dbReference type="Pfam" id="PF00001">
    <property type="entry name" value="7tm_1"/>
    <property type="match status" value="1"/>
</dbReference>
<dbReference type="PROSITE" id="PS50262">
    <property type="entry name" value="G_PROTEIN_RECEP_F1_2"/>
    <property type="match status" value="1"/>
</dbReference>
<dbReference type="FunFam" id="1.10.287.310:FF:000002">
    <property type="entry name" value="60S ribosomal protein L35"/>
    <property type="match status" value="1"/>
</dbReference>
<evidence type="ECO:0000256" key="18">
    <source>
        <dbReference type="SAM" id="Phobius"/>
    </source>
</evidence>